<dbReference type="AlphaFoldDB" id="A0A815MMY4"/>
<accession>A0A815MMY4</accession>
<feature type="region of interest" description="Disordered" evidence="2">
    <location>
        <begin position="362"/>
        <end position="417"/>
    </location>
</feature>
<feature type="coiled-coil region" evidence="1">
    <location>
        <begin position="560"/>
        <end position="594"/>
    </location>
</feature>
<feature type="non-terminal residue" evidence="3">
    <location>
        <position position="1026"/>
    </location>
</feature>
<dbReference type="OrthoDB" id="10033342at2759"/>
<evidence type="ECO:0000313" key="3">
    <source>
        <dbReference type="EMBL" id="CAF1426798.1"/>
    </source>
</evidence>
<comment type="caution">
    <text evidence="3">The sequence shown here is derived from an EMBL/GenBank/DDBJ whole genome shotgun (WGS) entry which is preliminary data.</text>
</comment>
<sequence length="1026" mass="119840">MMLRQRYLSTDVLPFDSADQPMPTSSSSSSRLNIRKCKRNRIDATTQTTVIMTMSSQAPLKQQTIPHILQYTRPCNVSSFTSSTFSNSRLPFLLPVFPEMNDSNEFYPLFSNIPNHRLQACRVLMNFFLTSLTTDCLQFEWPMDPIVEDDDMKLYQHLSECPIALQVFLKCHPQYWCFVPMTTEQALLDDDDITPIETSRWNALQSTLHDAIQTPVSRYERDQAFVHWCIKHIPTPPPNYQFSIRQRLEQHSFFQSYYVSQPSRFLDLYNVSILMKHRKKRTEQVFSDLRIAESNTYATMTKSKSSYGKMNSIDMEEFHDMFDTIDENNDELEYTTDELNRYFFEVGHINSLIDESEIIEIDSLNDDNDDNIQPSEEEEGEEEEDVLSQQLSQLSTKNEDEGEISVKNKRRRRLSTTSSPVIISKKTRVISDNDDDDDKNIRDNKKKQDEIPVYLLATNESFNHLIQKIIQMNNSISERDIQQIAILMHCIANLQIKKQISMIYLQSGTGQLKEPEAELVPVDRRAWPTQVKSMFLAKRGTTTTTTTMEIIQDDNHLDCENFVRESLQETNDKIEQYQRQLDEKKSRLKGFTLAIQEAVETYVQQHGSKPLEMERDLPIASVKHDYEAEILERKYLQEQPNDYQIQVAQSLYEARSAVEEAKRELIELKLRIFYHKPSSSFNSIETSMSTSINTNIITTMNDAIQQSILSDKHHKVIQRKEMDLMTIEIRKVERTFYDCQKKFNNELATMWRNHRNLVKNQGMSTTLTNLIEQRLQNITDRCRDIYNYRINYYLRNSYDDLENKKECDKEVQNKARIGFSSSSSSSSSSSLLSFLIIDTIHSLTDKQIQLLNRGPTYVPPCQMYISSSCQSIDDIVKRQYRPLKHQLAVLFSKHNINPALSMAFDQKINDKFQNLFSTPIPTMLQQRALYEKQLIQSIRYTLKEDNLILRRTADHMNIFYLGNRQNFEAKANEYLTKTDAYTVIIAMDGENDNQQQQLQNELNEMIESINFALKVVKSRKVIDDNI</sequence>
<feature type="compositionally biased region" description="Acidic residues" evidence="2">
    <location>
        <begin position="362"/>
        <end position="386"/>
    </location>
</feature>
<dbReference type="Proteomes" id="UP000663882">
    <property type="component" value="Unassembled WGS sequence"/>
</dbReference>
<evidence type="ECO:0000256" key="2">
    <source>
        <dbReference type="SAM" id="MobiDB-lite"/>
    </source>
</evidence>
<protein>
    <submittedName>
        <fullName evidence="3">Uncharacterized protein</fullName>
    </submittedName>
</protein>
<dbReference type="EMBL" id="CAJNOO010005653">
    <property type="protein sequence ID" value="CAF1426798.1"/>
    <property type="molecule type" value="Genomic_DNA"/>
</dbReference>
<feature type="compositionally biased region" description="Polar residues" evidence="2">
    <location>
        <begin position="387"/>
        <end position="396"/>
    </location>
</feature>
<name>A0A815MMY4_9BILA</name>
<organism evidence="3 4">
    <name type="scientific">Rotaria sordida</name>
    <dbReference type="NCBI Taxonomy" id="392033"/>
    <lineage>
        <taxon>Eukaryota</taxon>
        <taxon>Metazoa</taxon>
        <taxon>Spiralia</taxon>
        <taxon>Gnathifera</taxon>
        <taxon>Rotifera</taxon>
        <taxon>Eurotatoria</taxon>
        <taxon>Bdelloidea</taxon>
        <taxon>Philodinida</taxon>
        <taxon>Philodinidae</taxon>
        <taxon>Rotaria</taxon>
    </lineage>
</organism>
<gene>
    <name evidence="3" type="ORF">RFH988_LOCUS35777</name>
</gene>
<keyword evidence="1" id="KW-0175">Coiled coil</keyword>
<feature type="region of interest" description="Disordered" evidence="2">
    <location>
        <begin position="425"/>
        <end position="444"/>
    </location>
</feature>
<reference evidence="3" key="1">
    <citation type="submission" date="2021-02" db="EMBL/GenBank/DDBJ databases">
        <authorList>
            <person name="Nowell W R."/>
        </authorList>
    </citation>
    <scope>NUCLEOTIDE SEQUENCE</scope>
</reference>
<proteinExistence type="predicted"/>
<evidence type="ECO:0000256" key="1">
    <source>
        <dbReference type="SAM" id="Coils"/>
    </source>
</evidence>
<evidence type="ECO:0000313" key="4">
    <source>
        <dbReference type="Proteomes" id="UP000663882"/>
    </source>
</evidence>